<dbReference type="Proteomes" id="UP001074446">
    <property type="component" value="Unassembled WGS sequence"/>
</dbReference>
<keyword evidence="3" id="KW-1185">Reference proteome</keyword>
<protein>
    <submittedName>
        <fullName evidence="2">Uncharacterized protein</fullName>
    </submittedName>
</protein>
<dbReference type="RefSeq" id="WP_048082025.1">
    <property type="nucleotide sequence ID" value="NZ_JAPVER010000020.1"/>
</dbReference>
<reference evidence="2" key="1">
    <citation type="submission" date="2022-12" db="EMBL/GenBank/DDBJ databases">
        <title>Reclassification of two methanogenic archaea species isolated from the Kolyma lowland permafrost.</title>
        <authorList>
            <person name="Trubitsyn V.E."/>
            <person name="Rivkina E.M."/>
            <person name="Shcherbakova V.A."/>
        </authorList>
    </citation>
    <scope>NUCLEOTIDE SEQUENCE</scope>
    <source>
        <strain evidence="1">M2</strain>
        <strain evidence="2">MK4</strain>
    </source>
</reference>
<name>A0A9E5DKT3_9EURY</name>
<dbReference type="Proteomes" id="UP001068021">
    <property type="component" value="Unassembled WGS sequence"/>
</dbReference>
<dbReference type="EMBL" id="JAPVER010000020">
    <property type="protein sequence ID" value="MCZ3365711.1"/>
    <property type="molecule type" value="Genomic_DNA"/>
</dbReference>
<accession>A0A9E5DKT3</accession>
<gene>
    <name evidence="2" type="ORF">O3H35_00840</name>
    <name evidence="1" type="ORF">O3H54_07425</name>
</gene>
<dbReference type="EMBL" id="JAPVES010000024">
    <property type="protein sequence ID" value="MCZ3371175.1"/>
    <property type="molecule type" value="Genomic_DNA"/>
</dbReference>
<sequence length="123" mass="13983">MTKSDKKQGGALGRGLDALISKEYVKDSETETAKEEIVAKEPVESIEESAEVNVIHQKIIDAILEDVQKNPRVSFWSARTAAVLRFLRKTEPEFSISSEASLLMEEAVKEKYPEIWEMFEEHL</sequence>
<organism evidence="2">
    <name type="scientific">Methanobacterium veterum</name>
    <dbReference type="NCBI Taxonomy" id="408577"/>
    <lineage>
        <taxon>Archaea</taxon>
        <taxon>Methanobacteriati</taxon>
        <taxon>Methanobacteriota</taxon>
        <taxon>Methanomada group</taxon>
        <taxon>Methanobacteria</taxon>
        <taxon>Methanobacteriales</taxon>
        <taxon>Methanobacteriaceae</taxon>
        <taxon>Methanobacterium</taxon>
    </lineage>
</organism>
<comment type="caution">
    <text evidence="2">The sequence shown here is derived from an EMBL/GenBank/DDBJ whole genome shotgun (WGS) entry which is preliminary data.</text>
</comment>
<evidence type="ECO:0000313" key="1">
    <source>
        <dbReference type="EMBL" id="MCZ3365711.1"/>
    </source>
</evidence>
<evidence type="ECO:0000313" key="2">
    <source>
        <dbReference type="EMBL" id="MCZ3371175.1"/>
    </source>
</evidence>
<evidence type="ECO:0000313" key="3">
    <source>
        <dbReference type="Proteomes" id="UP001068021"/>
    </source>
</evidence>
<dbReference type="AlphaFoldDB" id="A0A9E5DKT3"/>
<proteinExistence type="predicted"/>